<dbReference type="OrthoDB" id="10265785at2759"/>
<dbReference type="InterPro" id="IPR014001">
    <property type="entry name" value="Helicase_ATP-bd"/>
</dbReference>
<protein>
    <recommendedName>
        <fullName evidence="12">ATP-dependent RNA helicase DBP5</fullName>
        <ecNumber evidence="3">3.6.4.13</ecNumber>
    </recommendedName>
    <alternativeName>
        <fullName evidence="13">ATP-dependent RNA helicase dbp5</fullName>
    </alternativeName>
</protein>
<dbReference type="EMBL" id="QEAM01000001">
    <property type="protein sequence ID" value="TPX51869.1"/>
    <property type="molecule type" value="Genomic_DNA"/>
</dbReference>
<keyword evidence="8" id="KW-0067">ATP-binding</keyword>
<dbReference type="InterPro" id="IPR011545">
    <property type="entry name" value="DEAD/DEAH_box_helicase_dom"/>
</dbReference>
<dbReference type="SMART" id="SM00487">
    <property type="entry name" value="DEXDc"/>
    <property type="match status" value="1"/>
</dbReference>
<evidence type="ECO:0000256" key="14">
    <source>
        <dbReference type="ARBA" id="ARBA00047984"/>
    </source>
</evidence>
<feature type="domain" description="DEAD-box RNA helicase Q" evidence="18">
    <location>
        <begin position="69"/>
        <end position="97"/>
    </location>
</feature>
<organism evidence="19 22">
    <name type="scientific">Synchytrium endobioticum</name>
    <dbReference type="NCBI Taxonomy" id="286115"/>
    <lineage>
        <taxon>Eukaryota</taxon>
        <taxon>Fungi</taxon>
        <taxon>Fungi incertae sedis</taxon>
        <taxon>Chytridiomycota</taxon>
        <taxon>Chytridiomycota incertae sedis</taxon>
        <taxon>Chytridiomycetes</taxon>
        <taxon>Synchytriales</taxon>
        <taxon>Synchytriaceae</taxon>
        <taxon>Synchytrium</taxon>
    </lineage>
</organism>
<dbReference type="EMBL" id="QEAN01000010">
    <property type="protein sequence ID" value="TPX53998.1"/>
    <property type="molecule type" value="Genomic_DNA"/>
</dbReference>
<evidence type="ECO:0000313" key="19">
    <source>
        <dbReference type="EMBL" id="TPX51869.1"/>
    </source>
</evidence>
<keyword evidence="5" id="KW-0547">Nucleotide-binding</keyword>
<evidence type="ECO:0000256" key="6">
    <source>
        <dbReference type="ARBA" id="ARBA00022801"/>
    </source>
</evidence>
<dbReference type="GO" id="GO:0003723">
    <property type="term" value="F:RNA binding"/>
    <property type="evidence" value="ECO:0007669"/>
    <property type="project" value="UniProtKB-KW"/>
</dbReference>
<evidence type="ECO:0000259" key="18">
    <source>
        <dbReference type="PROSITE" id="PS51195"/>
    </source>
</evidence>
<dbReference type="FunFam" id="3.40.50.300:FF:000318">
    <property type="entry name" value="ATP-dependent RNA helicase DDX19B"/>
    <property type="match status" value="1"/>
</dbReference>
<dbReference type="GO" id="GO:0031965">
    <property type="term" value="C:nuclear membrane"/>
    <property type="evidence" value="ECO:0007669"/>
    <property type="project" value="UniProtKB-SubCell"/>
</dbReference>
<accession>A0A507DJI9</accession>
<keyword evidence="9" id="KW-0694">RNA-binding</keyword>
<evidence type="ECO:0000256" key="12">
    <source>
        <dbReference type="ARBA" id="ARBA00039326"/>
    </source>
</evidence>
<reference evidence="21 22" key="1">
    <citation type="journal article" date="2019" name="Sci. Rep.">
        <title>Comparative genomics of chytrid fungi reveal insights into the obligate biotrophic and pathogenic lifestyle of Synchytrium endobioticum.</title>
        <authorList>
            <person name="van de Vossenberg B.T.L.H."/>
            <person name="Warris S."/>
            <person name="Nguyen H.D.T."/>
            <person name="van Gent-Pelzer M.P.E."/>
            <person name="Joly D.L."/>
            <person name="van de Geest H.C."/>
            <person name="Bonants P.J.M."/>
            <person name="Smith D.S."/>
            <person name="Levesque C.A."/>
            <person name="van der Lee T.A.J."/>
        </authorList>
    </citation>
    <scope>NUCLEOTIDE SEQUENCE [LARGE SCALE GENOMIC DNA]</scope>
    <source>
        <strain evidence="19 22">LEV6574</strain>
        <strain evidence="20 21">MB42</strain>
    </source>
</reference>
<dbReference type="Proteomes" id="UP000320475">
    <property type="component" value="Unassembled WGS sequence"/>
</dbReference>
<comment type="catalytic activity">
    <reaction evidence="14">
        <text>ATP + H2O = ADP + phosphate + H(+)</text>
        <dbReference type="Rhea" id="RHEA:13065"/>
        <dbReference type="ChEBI" id="CHEBI:15377"/>
        <dbReference type="ChEBI" id="CHEBI:15378"/>
        <dbReference type="ChEBI" id="CHEBI:30616"/>
        <dbReference type="ChEBI" id="CHEBI:43474"/>
        <dbReference type="ChEBI" id="CHEBI:456216"/>
        <dbReference type="EC" id="3.6.4.13"/>
    </reaction>
</comment>
<keyword evidence="21" id="KW-1185">Reference proteome</keyword>
<dbReference type="STRING" id="286115.A0A507DJI9"/>
<dbReference type="InterPro" id="IPR001650">
    <property type="entry name" value="Helicase_C-like"/>
</dbReference>
<dbReference type="Pfam" id="PF00270">
    <property type="entry name" value="DEAD"/>
    <property type="match status" value="1"/>
</dbReference>
<dbReference type="GO" id="GO:0005737">
    <property type="term" value="C:cytoplasm"/>
    <property type="evidence" value="ECO:0007669"/>
    <property type="project" value="UniProtKB-SubCell"/>
</dbReference>
<dbReference type="CDD" id="cd18787">
    <property type="entry name" value="SF2_C_DEAD"/>
    <property type="match status" value="1"/>
</dbReference>
<evidence type="ECO:0000313" key="20">
    <source>
        <dbReference type="EMBL" id="TPX53998.1"/>
    </source>
</evidence>
<dbReference type="Gene3D" id="3.40.50.300">
    <property type="entry name" value="P-loop containing nucleotide triphosphate hydrolases"/>
    <property type="match status" value="2"/>
</dbReference>
<evidence type="ECO:0000313" key="22">
    <source>
        <dbReference type="Proteomes" id="UP000320475"/>
    </source>
</evidence>
<dbReference type="PANTHER" id="PTHR47958">
    <property type="entry name" value="ATP-DEPENDENT RNA HELICASE DBP3"/>
    <property type="match status" value="1"/>
</dbReference>
<evidence type="ECO:0000259" key="16">
    <source>
        <dbReference type="PROSITE" id="PS51192"/>
    </source>
</evidence>
<evidence type="ECO:0000256" key="15">
    <source>
        <dbReference type="PROSITE-ProRule" id="PRU00552"/>
    </source>
</evidence>
<dbReference type="PROSITE" id="PS51194">
    <property type="entry name" value="HELICASE_CTER"/>
    <property type="match status" value="1"/>
</dbReference>
<dbReference type="VEuPathDB" id="FungiDB:SeMB42_g00513"/>
<sequence>MPATDTKQATRGISSNDRAVDEVTATLQAGATITESKHSHLLEDEEEIEVEVELANAADAENPLYVGVSRFEDLPLHPNLLKGVYAMGFSRPSKIQEKALPLLLANPPRNMIGQSQSGTGKTAAFVLTMLSRIDYALDQTQALCLAPSRELASQIMRVVKAMGEYTGVKTAFAVRDTDRTIPITAQLVIGTPGTVMDLMRRKTLNIQSINIFCLDEADNMLDQQGLGDQSIRIRSAMPKVAQILLFSATFTPEIREFATRFAPQANIISLRQEELSVANIKQFYMDCRDDTHKIEVLQAIYGLMTIGQSIIFVRSRNTADLLARRMTEEGHTVIHLHGGMSAEERDNVMEDFRKGRAKVLISTNVIARGIDVLQVTLVVNFDMPVDAKGVPDPETYLHRIGRTGRFGRSGVAINFIHDRRSYNEMLQIQNHFKREIAHIPADDYMEVEKLLKRAIK</sequence>
<dbReference type="InterPro" id="IPR027417">
    <property type="entry name" value="P-loop_NTPase"/>
</dbReference>
<evidence type="ECO:0000256" key="8">
    <source>
        <dbReference type="ARBA" id="ARBA00022840"/>
    </source>
</evidence>
<evidence type="ECO:0000256" key="13">
    <source>
        <dbReference type="ARBA" id="ARBA00039604"/>
    </source>
</evidence>
<evidence type="ECO:0000256" key="7">
    <source>
        <dbReference type="ARBA" id="ARBA00022806"/>
    </source>
</evidence>
<name>A0A507DJI9_9FUNG</name>
<feature type="short sequence motif" description="Q motif" evidence="15">
    <location>
        <begin position="69"/>
        <end position="97"/>
    </location>
</feature>
<dbReference type="SUPFAM" id="SSF52540">
    <property type="entry name" value="P-loop containing nucleoside triphosphate hydrolases"/>
    <property type="match status" value="1"/>
</dbReference>
<evidence type="ECO:0000256" key="4">
    <source>
        <dbReference type="ARBA" id="ARBA00022490"/>
    </source>
</evidence>
<gene>
    <name evidence="19" type="ORF">SeLEV6574_g00060</name>
    <name evidence="20" type="ORF">SeMB42_g00513</name>
</gene>
<comment type="caution">
    <text evidence="19">The sequence shown here is derived from an EMBL/GenBank/DDBJ whole genome shotgun (WGS) entry which is preliminary data.</text>
</comment>
<dbReference type="CDD" id="cd17963">
    <property type="entry name" value="DEADc_DDX19_DDX25"/>
    <property type="match status" value="1"/>
</dbReference>
<dbReference type="GO" id="GO:0003724">
    <property type="term" value="F:RNA helicase activity"/>
    <property type="evidence" value="ECO:0007669"/>
    <property type="project" value="UniProtKB-EC"/>
</dbReference>
<keyword evidence="10" id="KW-0539">Nucleus</keyword>
<dbReference type="GO" id="GO:0005524">
    <property type="term" value="F:ATP binding"/>
    <property type="evidence" value="ECO:0007669"/>
    <property type="project" value="UniProtKB-KW"/>
</dbReference>
<evidence type="ECO:0000256" key="10">
    <source>
        <dbReference type="ARBA" id="ARBA00023242"/>
    </source>
</evidence>
<dbReference type="PROSITE" id="PS51195">
    <property type="entry name" value="Q_MOTIF"/>
    <property type="match status" value="1"/>
</dbReference>
<evidence type="ECO:0000256" key="11">
    <source>
        <dbReference type="ARBA" id="ARBA00038143"/>
    </source>
</evidence>
<evidence type="ECO:0000256" key="5">
    <source>
        <dbReference type="ARBA" id="ARBA00022741"/>
    </source>
</evidence>
<evidence type="ECO:0000256" key="2">
    <source>
        <dbReference type="ARBA" id="ARBA00004496"/>
    </source>
</evidence>
<dbReference type="InterPro" id="IPR014014">
    <property type="entry name" value="RNA_helicase_DEAD_Q_motif"/>
</dbReference>
<evidence type="ECO:0000259" key="17">
    <source>
        <dbReference type="PROSITE" id="PS51194"/>
    </source>
</evidence>
<comment type="similarity">
    <text evidence="11">Belongs to the DEAD box helicase family. DDX19/DBP5 subfamily.</text>
</comment>
<feature type="domain" description="Helicase C-terminal" evidence="17">
    <location>
        <begin position="279"/>
        <end position="451"/>
    </location>
</feature>
<dbReference type="Proteomes" id="UP000317494">
    <property type="component" value="Unassembled WGS sequence"/>
</dbReference>
<proteinExistence type="inferred from homology"/>
<evidence type="ECO:0000313" key="21">
    <source>
        <dbReference type="Proteomes" id="UP000317494"/>
    </source>
</evidence>
<feature type="domain" description="Helicase ATP-binding" evidence="16">
    <location>
        <begin position="102"/>
        <end position="268"/>
    </location>
</feature>
<comment type="subcellular location">
    <subcellularLocation>
        <location evidence="2">Cytoplasm</location>
    </subcellularLocation>
    <subcellularLocation>
        <location evidence="1">Nucleus membrane</location>
        <topology evidence="1">Peripheral membrane protein</topology>
        <orientation evidence="1">Cytoplasmic side</orientation>
    </subcellularLocation>
</comment>
<dbReference type="Pfam" id="PF00271">
    <property type="entry name" value="Helicase_C"/>
    <property type="match status" value="1"/>
</dbReference>
<dbReference type="FunFam" id="3.40.50.300:FF:000849">
    <property type="entry name" value="ATP-dependent RNA helicase DBP5"/>
    <property type="match status" value="1"/>
</dbReference>
<dbReference type="PROSITE" id="PS51192">
    <property type="entry name" value="HELICASE_ATP_BIND_1"/>
    <property type="match status" value="1"/>
</dbReference>
<keyword evidence="7" id="KW-0347">Helicase</keyword>
<keyword evidence="6" id="KW-0378">Hydrolase</keyword>
<evidence type="ECO:0000256" key="3">
    <source>
        <dbReference type="ARBA" id="ARBA00012552"/>
    </source>
</evidence>
<dbReference type="SMART" id="SM00490">
    <property type="entry name" value="HELICc"/>
    <property type="match status" value="1"/>
</dbReference>
<dbReference type="EC" id="3.6.4.13" evidence="3"/>
<evidence type="ECO:0000256" key="9">
    <source>
        <dbReference type="ARBA" id="ARBA00022884"/>
    </source>
</evidence>
<dbReference type="AlphaFoldDB" id="A0A507DJI9"/>
<dbReference type="GO" id="GO:0016787">
    <property type="term" value="F:hydrolase activity"/>
    <property type="evidence" value="ECO:0007669"/>
    <property type="project" value="UniProtKB-KW"/>
</dbReference>
<evidence type="ECO:0000256" key="1">
    <source>
        <dbReference type="ARBA" id="ARBA00004335"/>
    </source>
</evidence>
<keyword evidence="4" id="KW-0963">Cytoplasm</keyword>